<accession>A0ABW3U7M9</accession>
<reference evidence="2" key="1">
    <citation type="journal article" date="2019" name="Int. J. Syst. Evol. Microbiol.">
        <title>The Global Catalogue of Microorganisms (GCM) 10K type strain sequencing project: providing services to taxonomists for standard genome sequencing and annotation.</title>
        <authorList>
            <consortium name="The Broad Institute Genomics Platform"/>
            <consortium name="The Broad Institute Genome Sequencing Center for Infectious Disease"/>
            <person name="Wu L."/>
            <person name="Ma J."/>
        </authorList>
    </citation>
    <scope>NUCLEOTIDE SEQUENCE [LARGE SCALE GENOMIC DNA]</scope>
    <source>
        <strain evidence="2">CCUG 54356</strain>
    </source>
</reference>
<evidence type="ECO:0000313" key="1">
    <source>
        <dbReference type="EMBL" id="MFD1216697.1"/>
    </source>
</evidence>
<evidence type="ECO:0000313" key="2">
    <source>
        <dbReference type="Proteomes" id="UP001597264"/>
    </source>
</evidence>
<comment type="caution">
    <text evidence="1">The sequence shown here is derived from an EMBL/GenBank/DDBJ whole genome shotgun (WGS) entry which is preliminary data.</text>
</comment>
<dbReference type="EMBL" id="JBHTLR010000008">
    <property type="protein sequence ID" value="MFD1216697.1"/>
    <property type="molecule type" value="Genomic_DNA"/>
</dbReference>
<organism evidence="1 2">
    <name type="scientific">Microbulbifer celer</name>
    <dbReference type="NCBI Taxonomy" id="435905"/>
    <lineage>
        <taxon>Bacteria</taxon>
        <taxon>Pseudomonadati</taxon>
        <taxon>Pseudomonadota</taxon>
        <taxon>Gammaproteobacteria</taxon>
        <taxon>Cellvibrionales</taxon>
        <taxon>Microbulbiferaceae</taxon>
        <taxon>Microbulbifer</taxon>
    </lineage>
</organism>
<name>A0ABW3U7M9_9GAMM</name>
<keyword evidence="2" id="KW-1185">Reference proteome</keyword>
<dbReference type="Proteomes" id="UP001597264">
    <property type="component" value="Unassembled WGS sequence"/>
</dbReference>
<sequence length="147" mass="16530">MNLKYLCANHRQWLTSNPQRAEQAWTDWTERGTELCEEGSFDQAIPYLGCAFELASYLLTAGAPGYSVAATRFTDCARQLIEAYRQRGESGLGNYILVGASSRLARELGDKQRYHLTADCIRTLYMAESSIPEQWRGTTTNAVARVH</sequence>
<gene>
    <name evidence="1" type="ORF">ACFQ2X_08815</name>
</gene>
<protein>
    <submittedName>
        <fullName evidence="1">Uncharacterized protein</fullName>
    </submittedName>
</protein>
<proteinExistence type="predicted"/>
<dbReference type="RefSeq" id="WP_230436761.1">
    <property type="nucleotide sequence ID" value="NZ_CP087715.1"/>
</dbReference>